<organism evidence="8 9">
    <name type="scientific">Vibrio vulnificus (strain YJ016)</name>
    <dbReference type="NCBI Taxonomy" id="196600"/>
    <lineage>
        <taxon>Bacteria</taxon>
        <taxon>Pseudomonadati</taxon>
        <taxon>Pseudomonadota</taxon>
        <taxon>Gammaproteobacteria</taxon>
        <taxon>Vibrionales</taxon>
        <taxon>Vibrionaceae</taxon>
        <taxon>Vibrio</taxon>
    </lineage>
</organism>
<dbReference type="Proteomes" id="UP000002675">
    <property type="component" value="Chromosome II"/>
</dbReference>
<gene>
    <name evidence="8" type="ordered locus">VVA0422</name>
</gene>
<evidence type="ECO:0000256" key="3">
    <source>
        <dbReference type="ARBA" id="ARBA00022475"/>
    </source>
</evidence>
<evidence type="ECO:0000256" key="5">
    <source>
        <dbReference type="ARBA" id="ARBA00022989"/>
    </source>
</evidence>
<dbReference type="GO" id="GO:0022857">
    <property type="term" value="F:transmembrane transporter activity"/>
    <property type="evidence" value="ECO:0007669"/>
    <property type="project" value="InterPro"/>
</dbReference>
<keyword evidence="3" id="KW-1003">Cell membrane</keyword>
<evidence type="ECO:0000313" key="9">
    <source>
        <dbReference type="Proteomes" id="UP000002675"/>
    </source>
</evidence>
<evidence type="ECO:0000256" key="2">
    <source>
        <dbReference type="ARBA" id="ARBA00005811"/>
    </source>
</evidence>
<evidence type="ECO:0000313" key="8">
    <source>
        <dbReference type="EMBL" id="BAC96448.1"/>
    </source>
</evidence>
<dbReference type="GO" id="GO:0005886">
    <property type="term" value="C:plasma membrane"/>
    <property type="evidence" value="ECO:0007669"/>
    <property type="project" value="UniProtKB-SubCell"/>
</dbReference>
<dbReference type="AlphaFoldDB" id="Q7MF98"/>
<reference evidence="8 9" key="1">
    <citation type="journal article" date="2003" name="Genome Res.">
        <title>Comparative genome analysis of Vibrio vulnificus, a marine pathogen.</title>
        <authorList>
            <person name="Chen C.Y."/>
            <person name="Wu K.M."/>
            <person name="Chang Y.C."/>
            <person name="Chang C.H."/>
            <person name="Tsai H.C."/>
            <person name="Liao T.L."/>
            <person name="Liu Y.M."/>
            <person name="Chen H.J."/>
            <person name="Shen A.B."/>
            <person name="Li J.C."/>
            <person name="Su T.L."/>
            <person name="Shao C.P."/>
            <person name="Lee C.T."/>
            <person name="Hor L.I."/>
            <person name="Tsai S.F."/>
        </authorList>
    </citation>
    <scope>NUCLEOTIDE SEQUENCE [LARGE SCALE GENOMIC DNA]</scope>
    <source>
        <strain evidence="8 9">YJ016</strain>
    </source>
</reference>
<evidence type="ECO:0000256" key="1">
    <source>
        <dbReference type="ARBA" id="ARBA00004162"/>
    </source>
</evidence>
<evidence type="ECO:0000256" key="6">
    <source>
        <dbReference type="ARBA" id="ARBA00023136"/>
    </source>
</evidence>
<dbReference type="PANTHER" id="PTHR30558">
    <property type="entry name" value="EXBD MEMBRANE COMPONENT OF PMF-DRIVEN MACROMOLECULE IMPORT SYSTEM"/>
    <property type="match status" value="1"/>
</dbReference>
<sequence>MFRRASIFQSKTSCRLPPMIKVPQSHQDSGLTPDLTPLLDIIFIVMVFLMLTAAVKLESIDVNLPSSDSKVVSPVDKQSLTINILADEPHWAINGQRYLDWQNFTLALTEETKNSDKPVVIGADKTADIQHLVTLLAFLQEKGIKATQLLTDQPQ</sequence>
<keyword evidence="6" id="KW-0472">Membrane</keyword>
<dbReference type="EMBL" id="BA000038">
    <property type="protein sequence ID" value="BAC96448.1"/>
    <property type="molecule type" value="Genomic_DNA"/>
</dbReference>
<proteinExistence type="inferred from homology"/>
<evidence type="ECO:0000256" key="4">
    <source>
        <dbReference type="ARBA" id="ARBA00022692"/>
    </source>
</evidence>
<dbReference type="PANTHER" id="PTHR30558:SF15">
    <property type="entry name" value="BIOPOLYMER TRANSPORT PROTEIN EXBD1"/>
    <property type="match status" value="1"/>
</dbReference>
<comment type="similarity">
    <text evidence="2 7">Belongs to the ExbD/TolR family.</text>
</comment>
<protein>
    <submittedName>
        <fullName evidence="8">Biopolymer transport protein ExbD1</fullName>
    </submittedName>
</protein>
<comment type="subcellular location">
    <subcellularLocation>
        <location evidence="1">Cell membrane</location>
        <topology evidence="1">Single-pass membrane protein</topology>
    </subcellularLocation>
    <subcellularLocation>
        <location evidence="7">Cell membrane</location>
        <topology evidence="7">Single-pass type II membrane protein</topology>
    </subcellularLocation>
</comment>
<keyword evidence="7" id="KW-0813">Transport</keyword>
<dbReference type="InterPro" id="IPR003400">
    <property type="entry name" value="ExbD"/>
</dbReference>
<accession>Q7MF98</accession>
<dbReference type="eggNOG" id="COG0848">
    <property type="taxonomic scope" value="Bacteria"/>
</dbReference>
<name>Q7MF98_VIBVY</name>
<dbReference type="KEGG" id="vvy:VVA0422"/>
<dbReference type="STRING" id="672.VV93_v1c34080"/>
<keyword evidence="4 7" id="KW-0812">Transmembrane</keyword>
<dbReference type="HOGENOM" id="CLU_085305_5_1_6"/>
<dbReference type="Gene3D" id="3.30.420.270">
    <property type="match status" value="1"/>
</dbReference>
<keyword evidence="5" id="KW-1133">Transmembrane helix</keyword>
<evidence type="ECO:0000256" key="7">
    <source>
        <dbReference type="RuleBase" id="RU003879"/>
    </source>
</evidence>
<dbReference type="Pfam" id="PF02472">
    <property type="entry name" value="ExbD"/>
    <property type="match status" value="1"/>
</dbReference>
<dbReference type="GO" id="GO:0015031">
    <property type="term" value="P:protein transport"/>
    <property type="evidence" value="ECO:0007669"/>
    <property type="project" value="UniProtKB-KW"/>
</dbReference>
<keyword evidence="7" id="KW-0653">Protein transport</keyword>